<dbReference type="EnsemblPlants" id="AVESA.00010b.r2.UnG1404940.1">
    <property type="protein sequence ID" value="AVESA.00010b.r2.UnG1404940.1.CDS"/>
    <property type="gene ID" value="AVESA.00010b.r2.UnG1404940"/>
</dbReference>
<keyword evidence="2" id="KW-1185">Reference proteome</keyword>
<protein>
    <submittedName>
        <fullName evidence="1">Uncharacterized protein</fullName>
    </submittedName>
</protein>
<organism evidence="1 2">
    <name type="scientific">Avena sativa</name>
    <name type="common">Oat</name>
    <dbReference type="NCBI Taxonomy" id="4498"/>
    <lineage>
        <taxon>Eukaryota</taxon>
        <taxon>Viridiplantae</taxon>
        <taxon>Streptophyta</taxon>
        <taxon>Embryophyta</taxon>
        <taxon>Tracheophyta</taxon>
        <taxon>Spermatophyta</taxon>
        <taxon>Magnoliopsida</taxon>
        <taxon>Liliopsida</taxon>
        <taxon>Poales</taxon>
        <taxon>Poaceae</taxon>
        <taxon>BOP clade</taxon>
        <taxon>Pooideae</taxon>
        <taxon>Poodae</taxon>
        <taxon>Poeae</taxon>
        <taxon>Poeae Chloroplast Group 1 (Aveneae type)</taxon>
        <taxon>Aveninae</taxon>
        <taxon>Avena</taxon>
    </lineage>
</organism>
<name>A0ACD6AQJ5_AVESA</name>
<reference evidence="1" key="1">
    <citation type="submission" date="2025-09" db="UniProtKB">
        <authorList>
            <consortium name="EnsemblPlants"/>
        </authorList>
    </citation>
    <scope>IDENTIFICATION</scope>
</reference>
<proteinExistence type="predicted"/>
<evidence type="ECO:0000313" key="1">
    <source>
        <dbReference type="EnsemblPlants" id="AVESA.00010b.r2.UnG1404940.1.CDS"/>
    </source>
</evidence>
<accession>A0ACD6AQJ5</accession>
<sequence length="1886" mass="213085">MGKGRPFPATTASPSPSATTPVPEEAPVFRPTEEEFADPLAYVARIRPVAERYGICRIVPPPSWSPPKALDVAALSIPTKRQPIHRLLARPAPADPDTFLLDYARFLKASRPPPPGQGRKKGLPKSPPALSDGRPVDLCRLFHAVKRFGGYDGACEAKRWDDVVRLVDDRAPRLVPECAKHVLAQLYYEHLYEYQKFTNNKPVSSQDGKQVGSGKVDLDDQPSVSGSRDESVSCGETHGGEVFGVRSRRRKRRNPINKKEATGMASHGNAGKNAASAGPRKRKRRKANAEVNETDDQVCEQCDSGLHGDAMLLCDRCDKGWHLYCLSPPLESVPPGNWYCSDCMNSDRDCFGFVERRKTCLLDAFQRFDEKVRRRWFGQRRPSRVQLEKQFWEIVEGKAGELEVMYGSDMDTSVYGSGFPRLGDPVPTSVDREMWHKYCSSPWNLNNFPNLPGSVLRTVQDKIAGVMVPWLYIGMLFSSFCWHVEDHCFYSINYLHWGEPKCWYGVPGAEANAFEQVMRNTLPDLFDAQPDLLFHLVTMLNPSVLRANGVPVYSVIQEPGNFVITFPRSYHGGFNLGLNCAEAVNFAPADWLPHGGIGAELYRTYRKAPVLSHEELVYVFAKNGVSSESLSYLKGEIDRLFVKEKKCREELWINGIVKSSPMPAKSNPNYIGSEEDTMCVICRQYLYLSAVSCNCRLSSYVCLEHWKHLCECSPEKHRLLYRHTLAELGDLACEIKVLSGENVKQILFSRSDISASCKKVKDQHISYAQPAEDWLSESEHILHMPFLDTAYSSALEAAEQFLWGDHDMDSVRNMALKLTDAKKWVLSARNCLSRIDDFLLCKDKCLEKVKYVEIEELVAVRCKTSFQSSLTQLQAYAEKGKMMITEINIALSSCSTVDRLEKLYSRASEFPVELTDTSKLSSEISFAKSWLKKVHDILERSKLDVIEIDLLNTLKLEMVQLRVLVPEIDHISKLWNEAESLRMRCQSYLQDPPDLKELESFLLALDGTKFRIRELNLLKQCYSAACSWTSHVNDVLGKLFERSDYQNIVKELTDILQDGKSLGVKVDELPIVEKELRRSFCRKQASEALATQMSMEFVEEILMQASILTIEEEPPFVDLSQLLKNATAWEQKARLMLEKSASLSEFDNHIRCSEDIQAILPSEQDMKAEVTVARLWMDKSQAYLRRSCEKLGLGVFLKVDELKDLICQRASMKVILDTSALNSVLSNVEEWEHNSLSLLSKLRTLLHLDVIGYTVDPLERNLEELQNKISAEIESGLSLGFELKVLNELKDSLLTLGWMLRALSFCCRIPLLEDVDRAIEEAANFPASLLNCTSVTLLMSGLSWLRKALVLLPDSEKSVKSKLEDAENVFAQHQEIAIPYSMMTAKLEDAINKHKSWTEQCNAFFMLRGHQSWTGLLRLRDSGQFVAFDCCEMDRVVLDIKKIDEWFNQCRCTLSTHANDNVSLLSVLRKISESLDNASTLYAEDCKKKEFCVMCSCDVGDAIASRCVICQDWYHSSCVEPLLASKQTTSEYTCTLCFSLESEDPSEKGIQERMSKGNRPALSALTELLILAKGFYTGIEELDLLEEITKKGCDFKSCLMQILHDADSYDGEDLSVMCKPLLVALKATSAAGLYDQQTNSNIDVVLSRYSWKKQIRKILCGGKKISIKNVICLDKEGSNLDIAGEDFFKLEICKIKETSQQWLTKAEKVASDCGELPLDLVYGLIIEGQNLPVLVEKELKLLRDRSILYCICRKPYDNRAMIACDQCDEWYHFDCINLCGPPPKTFHCPACRPNNGEECILLPPSASEEDRSSTEAGPHTPPASCNESETVEANKCSSSNPREKPQIRVDLVKLLRHDSEVDNTWREGKRALNRTTRRRSNFVGLL</sequence>
<evidence type="ECO:0000313" key="2">
    <source>
        <dbReference type="Proteomes" id="UP001732700"/>
    </source>
</evidence>
<dbReference type="Proteomes" id="UP001732700">
    <property type="component" value="Unassembled WGS sequence"/>
</dbReference>